<dbReference type="AlphaFoldDB" id="H5UV76"/>
<evidence type="ECO:0000313" key="3">
    <source>
        <dbReference type="EMBL" id="GAB49634.1"/>
    </source>
</evidence>
<dbReference type="EMBL" id="BAFE01000091">
    <property type="protein sequence ID" value="GAB49634.1"/>
    <property type="molecule type" value="Genomic_DNA"/>
</dbReference>
<keyword evidence="4" id="KW-1185">Reference proteome</keyword>
<dbReference type="RefSeq" id="WP_009483477.1">
    <property type="nucleotide sequence ID" value="NZ_BAFE01000091.1"/>
</dbReference>
<proteinExistence type="predicted"/>
<sequence length="112" mass="11436">LAALRDANRDGRATAGETVRYTFVVTDPGTTPVDRPTLQVTLSSGRRLDVTCADGGIDPGGNVVCGPIDVTLTAADVRAATLTATARATAVDRAGTRLVSPPSTASMRTTGH</sequence>
<evidence type="ECO:0000313" key="4">
    <source>
        <dbReference type="Proteomes" id="UP000004367"/>
    </source>
</evidence>
<evidence type="ECO:0000259" key="2">
    <source>
        <dbReference type="Pfam" id="PF24346"/>
    </source>
</evidence>
<organism evidence="3 4">
    <name type="scientific">Mobilicoccus pelagius NBRC 104925</name>
    <dbReference type="NCBI Taxonomy" id="1089455"/>
    <lineage>
        <taxon>Bacteria</taxon>
        <taxon>Bacillati</taxon>
        <taxon>Actinomycetota</taxon>
        <taxon>Actinomycetes</taxon>
        <taxon>Micrococcales</taxon>
        <taxon>Dermatophilaceae</taxon>
        <taxon>Mobilicoccus</taxon>
    </lineage>
</organism>
<protein>
    <recommendedName>
        <fullName evidence="2">DUF7507 domain-containing protein</fullName>
    </recommendedName>
</protein>
<feature type="domain" description="DUF7507" evidence="2">
    <location>
        <begin position="6"/>
        <end position="99"/>
    </location>
</feature>
<feature type="compositionally biased region" description="Polar residues" evidence="1">
    <location>
        <begin position="101"/>
        <end position="112"/>
    </location>
</feature>
<evidence type="ECO:0000256" key="1">
    <source>
        <dbReference type="SAM" id="MobiDB-lite"/>
    </source>
</evidence>
<accession>H5UV76</accession>
<feature type="non-terminal residue" evidence="3">
    <location>
        <position position="1"/>
    </location>
</feature>
<dbReference type="Proteomes" id="UP000004367">
    <property type="component" value="Unassembled WGS sequence"/>
</dbReference>
<name>H5UV76_9MICO</name>
<dbReference type="Pfam" id="PF24346">
    <property type="entry name" value="DUF7507"/>
    <property type="match status" value="1"/>
</dbReference>
<feature type="region of interest" description="Disordered" evidence="1">
    <location>
        <begin position="93"/>
        <end position="112"/>
    </location>
</feature>
<dbReference type="InterPro" id="IPR055354">
    <property type="entry name" value="DUF7507"/>
</dbReference>
<gene>
    <name evidence="3" type="ORF">MOPEL_132_00010</name>
</gene>
<comment type="caution">
    <text evidence="3">The sequence shown here is derived from an EMBL/GenBank/DDBJ whole genome shotgun (WGS) entry which is preliminary data.</text>
</comment>
<reference evidence="3 4" key="1">
    <citation type="submission" date="2012-02" db="EMBL/GenBank/DDBJ databases">
        <title>Whole genome shotgun sequence of Mobilicoccus pelagius NBRC 104925.</title>
        <authorList>
            <person name="Yoshida Y."/>
            <person name="Hosoyama A."/>
            <person name="Tsuchikane K."/>
            <person name="Katsumata H."/>
            <person name="Yamazaki S."/>
            <person name="Fujita N."/>
        </authorList>
    </citation>
    <scope>NUCLEOTIDE SEQUENCE [LARGE SCALE GENOMIC DNA]</scope>
    <source>
        <strain evidence="3 4">NBRC 104925</strain>
    </source>
</reference>